<dbReference type="EMBL" id="JBHSGQ010000006">
    <property type="protein sequence ID" value="MFC4726043.1"/>
    <property type="molecule type" value="Genomic_DNA"/>
</dbReference>
<comment type="caution">
    <text evidence="2">The sequence shown here is derived from an EMBL/GenBank/DDBJ whole genome shotgun (WGS) entry which is preliminary data.</text>
</comment>
<organism evidence="2 3">
    <name type="scientific">Glycocaulis abyssi</name>
    <dbReference type="NCBI Taxonomy" id="1433403"/>
    <lineage>
        <taxon>Bacteria</taxon>
        <taxon>Pseudomonadati</taxon>
        <taxon>Pseudomonadota</taxon>
        <taxon>Alphaproteobacteria</taxon>
        <taxon>Maricaulales</taxon>
        <taxon>Maricaulaceae</taxon>
        <taxon>Glycocaulis</taxon>
    </lineage>
</organism>
<dbReference type="Proteomes" id="UP001596024">
    <property type="component" value="Unassembled WGS sequence"/>
</dbReference>
<dbReference type="Pfam" id="PF01850">
    <property type="entry name" value="PIN"/>
    <property type="match status" value="1"/>
</dbReference>
<dbReference type="InterPro" id="IPR052919">
    <property type="entry name" value="TA_system_RNase"/>
</dbReference>
<dbReference type="InterPro" id="IPR002716">
    <property type="entry name" value="PIN_dom"/>
</dbReference>
<sequence length="131" mass="14217">MRRVLCDTNAAIWWFAGVPRLTDSARTGIENAGTVFLSLASVWEVSIKVGKFGRGRSPALDGLVDALKAGEFAGGFELLAPSMHDYIDAGLLPRHHGDPFDRLLAAQARNGDMPIVSSDRAFDAYGVTRIW</sequence>
<reference evidence="3" key="1">
    <citation type="journal article" date="2019" name="Int. J. Syst. Evol. Microbiol.">
        <title>The Global Catalogue of Microorganisms (GCM) 10K type strain sequencing project: providing services to taxonomists for standard genome sequencing and annotation.</title>
        <authorList>
            <consortium name="The Broad Institute Genomics Platform"/>
            <consortium name="The Broad Institute Genome Sequencing Center for Infectious Disease"/>
            <person name="Wu L."/>
            <person name="Ma J."/>
        </authorList>
    </citation>
    <scope>NUCLEOTIDE SEQUENCE [LARGE SCALE GENOMIC DNA]</scope>
    <source>
        <strain evidence="3">CCUG 62981</strain>
    </source>
</reference>
<dbReference type="SUPFAM" id="SSF88723">
    <property type="entry name" value="PIN domain-like"/>
    <property type="match status" value="1"/>
</dbReference>
<proteinExistence type="predicted"/>
<protein>
    <submittedName>
        <fullName evidence="2">Type II toxin-antitoxin system VapC family toxin</fullName>
    </submittedName>
</protein>
<accession>A0ABV9NH41</accession>
<name>A0ABV9NH41_9PROT</name>
<dbReference type="PANTHER" id="PTHR36173">
    <property type="entry name" value="RIBONUCLEASE VAPC16-RELATED"/>
    <property type="match status" value="1"/>
</dbReference>
<dbReference type="InterPro" id="IPR041705">
    <property type="entry name" value="PIN_Sll0205"/>
</dbReference>
<dbReference type="CDD" id="cd09872">
    <property type="entry name" value="PIN_Sll0205-like"/>
    <property type="match status" value="1"/>
</dbReference>
<dbReference type="Gene3D" id="3.40.50.1010">
    <property type="entry name" value="5'-nuclease"/>
    <property type="match status" value="1"/>
</dbReference>
<gene>
    <name evidence="2" type="ORF">ACFPB0_12140</name>
</gene>
<feature type="domain" description="PIN" evidence="1">
    <location>
        <begin position="4"/>
        <end position="125"/>
    </location>
</feature>
<keyword evidence="3" id="KW-1185">Reference proteome</keyword>
<dbReference type="PANTHER" id="PTHR36173:SF2">
    <property type="entry name" value="RIBONUCLEASE VAPC16"/>
    <property type="match status" value="1"/>
</dbReference>
<dbReference type="InterPro" id="IPR029060">
    <property type="entry name" value="PIN-like_dom_sf"/>
</dbReference>
<evidence type="ECO:0000313" key="3">
    <source>
        <dbReference type="Proteomes" id="UP001596024"/>
    </source>
</evidence>
<evidence type="ECO:0000313" key="2">
    <source>
        <dbReference type="EMBL" id="MFC4726043.1"/>
    </source>
</evidence>
<dbReference type="RefSeq" id="WP_371392928.1">
    <property type="nucleotide sequence ID" value="NZ_CP163421.1"/>
</dbReference>
<evidence type="ECO:0000259" key="1">
    <source>
        <dbReference type="Pfam" id="PF01850"/>
    </source>
</evidence>